<feature type="region of interest" description="Disordered" evidence="1">
    <location>
        <begin position="97"/>
        <end position="136"/>
    </location>
</feature>
<organism evidence="2">
    <name type="scientific">bioreactor metagenome</name>
    <dbReference type="NCBI Taxonomy" id="1076179"/>
    <lineage>
        <taxon>unclassified sequences</taxon>
        <taxon>metagenomes</taxon>
        <taxon>ecological metagenomes</taxon>
    </lineage>
</organism>
<sequence length="160" mass="17195">MPITISIPKTAEETITHFFLYHGNIVAGLVSIVKFSFVSFTTPTHSFFPSIIARIPAIRSKIAAIIYPKEIEINPPTALAIISLPASAGFAETIAPPTIPNIDNGNAKKPSGETKPSPPRNRANTAPPSPASPPRIPKTIAAIFNETLSHHIFSVISYYP</sequence>
<proteinExistence type="predicted"/>
<feature type="compositionally biased region" description="Pro residues" evidence="1">
    <location>
        <begin position="127"/>
        <end position="136"/>
    </location>
</feature>
<name>A0A645F765_9ZZZZ</name>
<evidence type="ECO:0000256" key="1">
    <source>
        <dbReference type="SAM" id="MobiDB-lite"/>
    </source>
</evidence>
<gene>
    <name evidence="2" type="ORF">SDC9_155605</name>
</gene>
<reference evidence="2" key="1">
    <citation type="submission" date="2019-08" db="EMBL/GenBank/DDBJ databases">
        <authorList>
            <person name="Kucharzyk K."/>
            <person name="Murdoch R.W."/>
            <person name="Higgins S."/>
            <person name="Loffler F."/>
        </authorList>
    </citation>
    <scope>NUCLEOTIDE SEQUENCE</scope>
</reference>
<evidence type="ECO:0000313" key="2">
    <source>
        <dbReference type="EMBL" id="MPN08323.1"/>
    </source>
</evidence>
<dbReference type="EMBL" id="VSSQ01054358">
    <property type="protein sequence ID" value="MPN08323.1"/>
    <property type="molecule type" value="Genomic_DNA"/>
</dbReference>
<dbReference type="AlphaFoldDB" id="A0A645F765"/>
<comment type="caution">
    <text evidence="2">The sequence shown here is derived from an EMBL/GenBank/DDBJ whole genome shotgun (WGS) entry which is preliminary data.</text>
</comment>
<accession>A0A645F765</accession>
<protein>
    <submittedName>
        <fullName evidence="2">Uncharacterized protein</fullName>
    </submittedName>
</protein>